<dbReference type="Gene3D" id="3.40.50.720">
    <property type="entry name" value="NAD(P)-binding Rossmann-like Domain"/>
    <property type="match status" value="1"/>
</dbReference>
<dbReference type="PRINTS" id="PR00081">
    <property type="entry name" value="GDHRDH"/>
</dbReference>
<reference evidence="13" key="2">
    <citation type="submission" date="2025-08" db="UniProtKB">
        <authorList>
            <consortium name="Ensembl"/>
        </authorList>
    </citation>
    <scope>IDENTIFICATION</scope>
</reference>
<dbReference type="InterPro" id="IPR002347">
    <property type="entry name" value="SDR_fam"/>
</dbReference>
<protein>
    <recommendedName>
        <fullName evidence="7">Hydroxysteroid 11-beta-dehydrogenase 1-like protein</fullName>
    </recommendedName>
    <alternativeName>
        <fullName evidence="8">11-beta-hydroxysteroid dehydrogenase type 3</fullName>
    </alternativeName>
</protein>
<accession>A0A8B9SSY9</accession>
<sequence length="461" mass="50338">MIDTDTGRGRSQYLNPRIRKYLGEEGLPHRGFPVRSPTRPSRPPPAPRPAAQTTKRPLSTRRPRVSDRPRGSCRAQRLPGPGRAGPALTGRRAAGGRPWLRQGQGAGPGAAGSRARGRAAPPPGGGRGRREGGHVVPAPGSPRRWLTASEEGDYSILAAVLSFEASFFTTLRDMRPLGKVLCATGIIAVLLAFFWKDTFNPESLSGARVLLTGASAGIGEQMAYHYARFGAEILLTARREAVLQKVMEKCLTLGAKKVFYVPADMSSPSEPEKVVQFAVQKLGGLDYLVLNHIGNSPFQMWNGDVEYTHWLMQVNFFSYVALATAALPTLEKNKGSLVVVSSLTGKIPTPFTTSYSATKFALDGFFSSLRHELIMQKRNVSVTLCILGLIDTDTALEKTRGKVYLTASPAAEAALAIIQAGATKVQEVFYPWWLQYTCSLWVLFPCHRNQVLQSYYNYSSP</sequence>
<dbReference type="CDD" id="cd05332">
    <property type="entry name" value="11beta-HSD1_like_SDR_c"/>
    <property type="match status" value="1"/>
</dbReference>
<evidence type="ECO:0000256" key="9">
    <source>
        <dbReference type="ARBA" id="ARBA00093198"/>
    </source>
</evidence>
<comment type="catalytic activity">
    <reaction evidence="9">
        <text>cortisone + NADPH + H(+) = cortisol + NADP(+)</text>
        <dbReference type="Rhea" id="RHEA:68616"/>
        <dbReference type="ChEBI" id="CHEBI:15378"/>
        <dbReference type="ChEBI" id="CHEBI:16962"/>
        <dbReference type="ChEBI" id="CHEBI:17650"/>
        <dbReference type="ChEBI" id="CHEBI:57783"/>
        <dbReference type="ChEBI" id="CHEBI:58349"/>
    </reaction>
    <physiologicalReaction direction="right-to-left" evidence="9">
        <dbReference type="Rhea" id="RHEA:68618"/>
    </physiologicalReaction>
</comment>
<dbReference type="GO" id="GO:0016491">
    <property type="term" value="F:oxidoreductase activity"/>
    <property type="evidence" value="ECO:0007669"/>
    <property type="project" value="UniProtKB-KW"/>
</dbReference>
<feature type="transmembrane region" description="Helical" evidence="12">
    <location>
        <begin position="177"/>
        <end position="195"/>
    </location>
</feature>
<comment type="subcellular location">
    <subcellularLocation>
        <location evidence="1">Secreted</location>
    </subcellularLocation>
</comment>
<dbReference type="SUPFAM" id="SSF51735">
    <property type="entry name" value="NAD(P)-binding Rossmann-fold domains"/>
    <property type="match status" value="1"/>
</dbReference>
<evidence type="ECO:0000256" key="12">
    <source>
        <dbReference type="SAM" id="Phobius"/>
    </source>
</evidence>
<evidence type="ECO:0000256" key="3">
    <source>
        <dbReference type="ARBA" id="ARBA00022525"/>
    </source>
</evidence>
<keyword evidence="12" id="KW-1133">Transmembrane helix</keyword>
<feature type="region of interest" description="Disordered" evidence="11">
    <location>
        <begin position="1"/>
        <end position="144"/>
    </location>
</feature>
<reference evidence="13" key="1">
    <citation type="submission" date="2019-08" db="EMBL/GenBank/DDBJ databases">
        <title>Three high-quality genomes provides insights into domestication of ducks.</title>
        <authorList>
            <person name="Hou Z.C."/>
            <person name="Zhu F."/>
            <person name="Yin Z.T."/>
            <person name="Zhang F."/>
        </authorList>
    </citation>
    <scope>NUCLEOTIDE SEQUENCE [LARGE SCALE GENOMIC DNA]</scope>
</reference>
<dbReference type="Ensembl" id="ENSAPLT00020011504.1">
    <property type="protein sequence ID" value="ENSAPLP00020010674.1"/>
    <property type="gene ID" value="ENSAPLG00020007892.1"/>
</dbReference>
<evidence type="ECO:0000256" key="8">
    <source>
        <dbReference type="ARBA" id="ARBA00042169"/>
    </source>
</evidence>
<dbReference type="Pfam" id="PF00106">
    <property type="entry name" value="adh_short"/>
    <property type="match status" value="1"/>
</dbReference>
<keyword evidence="4" id="KW-0732">Signal</keyword>
<evidence type="ECO:0000256" key="7">
    <source>
        <dbReference type="ARBA" id="ARBA00040597"/>
    </source>
</evidence>
<evidence type="ECO:0000256" key="1">
    <source>
        <dbReference type="ARBA" id="ARBA00004613"/>
    </source>
</evidence>
<keyword evidence="5" id="KW-0521">NADP</keyword>
<dbReference type="InterPro" id="IPR036291">
    <property type="entry name" value="NAD(P)-bd_dom_sf"/>
</dbReference>
<dbReference type="InterPro" id="IPR020904">
    <property type="entry name" value="Sc_DH/Rdtase_CS"/>
</dbReference>
<evidence type="ECO:0000256" key="4">
    <source>
        <dbReference type="ARBA" id="ARBA00022729"/>
    </source>
</evidence>
<keyword evidence="3" id="KW-0964">Secreted</keyword>
<comment type="similarity">
    <text evidence="2">Belongs to the short-chain dehydrogenases/reductases (SDR) family.</text>
</comment>
<keyword evidence="12" id="KW-0472">Membrane</keyword>
<evidence type="ECO:0000256" key="10">
    <source>
        <dbReference type="ARBA" id="ARBA00093430"/>
    </source>
</evidence>
<reference evidence="13" key="3">
    <citation type="submission" date="2025-09" db="UniProtKB">
        <authorList>
            <consortium name="Ensembl"/>
        </authorList>
    </citation>
    <scope>IDENTIFICATION</scope>
</reference>
<proteinExistence type="inferred from homology"/>
<dbReference type="InterPro" id="IPR051253">
    <property type="entry name" value="11-beta-HSD"/>
</dbReference>
<keyword evidence="12" id="KW-0812">Transmembrane</keyword>
<evidence type="ECO:0000256" key="6">
    <source>
        <dbReference type="ARBA" id="ARBA00023002"/>
    </source>
</evidence>
<comment type="function">
    <text evidence="10">Unidirectional NADP(+)-dependent cortisol dehydrogenase (in vitro).</text>
</comment>
<evidence type="ECO:0000256" key="11">
    <source>
        <dbReference type="SAM" id="MobiDB-lite"/>
    </source>
</evidence>
<evidence type="ECO:0000313" key="13">
    <source>
        <dbReference type="Ensembl" id="ENSAPLP00020010674.1"/>
    </source>
</evidence>
<evidence type="ECO:0000256" key="5">
    <source>
        <dbReference type="ARBA" id="ARBA00022857"/>
    </source>
</evidence>
<organism evidence="13 14">
    <name type="scientific">Anas platyrhynchos</name>
    <name type="common">Mallard</name>
    <name type="synonym">Anas boschas</name>
    <dbReference type="NCBI Taxonomy" id="8839"/>
    <lineage>
        <taxon>Eukaryota</taxon>
        <taxon>Metazoa</taxon>
        <taxon>Chordata</taxon>
        <taxon>Craniata</taxon>
        <taxon>Vertebrata</taxon>
        <taxon>Euteleostomi</taxon>
        <taxon>Archelosauria</taxon>
        <taxon>Archosauria</taxon>
        <taxon>Dinosauria</taxon>
        <taxon>Saurischia</taxon>
        <taxon>Theropoda</taxon>
        <taxon>Coelurosauria</taxon>
        <taxon>Aves</taxon>
        <taxon>Neognathae</taxon>
        <taxon>Galloanserae</taxon>
        <taxon>Anseriformes</taxon>
        <taxon>Anatidae</taxon>
        <taxon>Anatinae</taxon>
        <taxon>Anas</taxon>
    </lineage>
</organism>
<dbReference type="PANTHER" id="PTHR44279:SF3">
    <property type="entry name" value="HYDROXYSTEROID 11-BETA-DEHYDROGENASE 1-LIKE PROTEIN"/>
    <property type="match status" value="1"/>
</dbReference>
<dbReference type="GO" id="GO:0005576">
    <property type="term" value="C:extracellular region"/>
    <property type="evidence" value="ECO:0007669"/>
    <property type="project" value="UniProtKB-SubCell"/>
</dbReference>
<keyword evidence="6" id="KW-0560">Oxidoreductase</keyword>
<evidence type="ECO:0000256" key="2">
    <source>
        <dbReference type="ARBA" id="ARBA00006484"/>
    </source>
</evidence>
<evidence type="ECO:0000313" key="14">
    <source>
        <dbReference type="Proteomes" id="UP000694400"/>
    </source>
</evidence>
<dbReference type="AlphaFoldDB" id="A0A8B9SSY9"/>
<dbReference type="PROSITE" id="PS00061">
    <property type="entry name" value="ADH_SHORT"/>
    <property type="match status" value="1"/>
</dbReference>
<dbReference type="PANTHER" id="PTHR44279">
    <property type="entry name" value="HYDROXYSTEROID (11-BETA) DEHYDROGENASE 1-LIKE B-RELATED"/>
    <property type="match status" value="1"/>
</dbReference>
<name>A0A8B9SSY9_ANAPL</name>
<dbReference type="Proteomes" id="UP000694400">
    <property type="component" value="Chromosome 28"/>
</dbReference>